<dbReference type="OrthoDB" id="288590at2759"/>
<dbReference type="AlphaFoldDB" id="A0A0J7KE36"/>
<accession>A0A0J7KE36</accession>
<name>A0A0J7KE36_LASNI</name>
<protein>
    <submittedName>
        <fullName evidence="2">Long-chain fatty acid transport protein 4</fullName>
    </submittedName>
</protein>
<dbReference type="PaxDb" id="67767-A0A0J7KE36"/>
<sequence length="55" mass="6070">MLLLAVAAGTLALVTIYMGPIYLVQLLLVISVAYFVAGGRLRWFYVALRTLPRDS</sequence>
<dbReference type="EMBL" id="LBMM01008617">
    <property type="protein sequence ID" value="KMQ88738.1"/>
    <property type="molecule type" value="Genomic_DNA"/>
</dbReference>
<comment type="caution">
    <text evidence="2">The sequence shown here is derived from an EMBL/GenBank/DDBJ whole genome shotgun (WGS) entry which is preliminary data.</text>
</comment>
<feature type="transmembrane region" description="Helical" evidence="1">
    <location>
        <begin position="22"/>
        <end position="43"/>
    </location>
</feature>
<evidence type="ECO:0000256" key="1">
    <source>
        <dbReference type="SAM" id="Phobius"/>
    </source>
</evidence>
<keyword evidence="3" id="KW-1185">Reference proteome</keyword>
<dbReference type="Proteomes" id="UP000036403">
    <property type="component" value="Unassembled WGS sequence"/>
</dbReference>
<reference evidence="2 3" key="1">
    <citation type="submission" date="2015-04" db="EMBL/GenBank/DDBJ databases">
        <title>Lasius niger genome sequencing.</title>
        <authorList>
            <person name="Konorov E.A."/>
            <person name="Nikitin M.A."/>
            <person name="Kirill M.V."/>
            <person name="Chang P."/>
        </authorList>
    </citation>
    <scope>NUCLEOTIDE SEQUENCE [LARGE SCALE GENOMIC DNA]</scope>
    <source>
        <tissue evidence="2">Whole</tissue>
    </source>
</reference>
<evidence type="ECO:0000313" key="3">
    <source>
        <dbReference type="Proteomes" id="UP000036403"/>
    </source>
</evidence>
<keyword evidence="1" id="KW-0812">Transmembrane</keyword>
<evidence type="ECO:0000313" key="2">
    <source>
        <dbReference type="EMBL" id="KMQ88738.1"/>
    </source>
</evidence>
<gene>
    <name evidence="2" type="ORF">RF55_11718</name>
</gene>
<keyword evidence="1" id="KW-1133">Transmembrane helix</keyword>
<proteinExistence type="predicted"/>
<dbReference type="STRING" id="67767.A0A0J7KE36"/>
<organism evidence="2 3">
    <name type="scientific">Lasius niger</name>
    <name type="common">Black garden ant</name>
    <dbReference type="NCBI Taxonomy" id="67767"/>
    <lineage>
        <taxon>Eukaryota</taxon>
        <taxon>Metazoa</taxon>
        <taxon>Ecdysozoa</taxon>
        <taxon>Arthropoda</taxon>
        <taxon>Hexapoda</taxon>
        <taxon>Insecta</taxon>
        <taxon>Pterygota</taxon>
        <taxon>Neoptera</taxon>
        <taxon>Endopterygota</taxon>
        <taxon>Hymenoptera</taxon>
        <taxon>Apocrita</taxon>
        <taxon>Aculeata</taxon>
        <taxon>Formicoidea</taxon>
        <taxon>Formicidae</taxon>
        <taxon>Formicinae</taxon>
        <taxon>Lasius</taxon>
        <taxon>Lasius</taxon>
    </lineage>
</organism>
<keyword evidence="1" id="KW-0472">Membrane</keyword>
<feature type="non-terminal residue" evidence="2">
    <location>
        <position position="55"/>
    </location>
</feature>